<evidence type="ECO:0000313" key="10">
    <source>
        <dbReference type="Proteomes" id="UP000176780"/>
    </source>
</evidence>
<dbReference type="EMBL" id="MFBQ01000007">
    <property type="protein sequence ID" value="OGE05293.1"/>
    <property type="molecule type" value="Genomic_DNA"/>
</dbReference>
<comment type="similarity">
    <text evidence="1 7">Belongs to the RecO family.</text>
</comment>
<dbReference type="SUPFAM" id="SSF50249">
    <property type="entry name" value="Nucleic acid-binding proteins"/>
    <property type="match status" value="1"/>
</dbReference>
<feature type="domain" description="DNA replication/recombination mediator RecO N-terminal" evidence="8">
    <location>
        <begin position="1"/>
        <end position="78"/>
    </location>
</feature>
<dbReference type="PANTHER" id="PTHR33991">
    <property type="entry name" value="DNA REPAIR PROTEIN RECO"/>
    <property type="match status" value="1"/>
</dbReference>
<evidence type="ECO:0000256" key="5">
    <source>
        <dbReference type="ARBA" id="ARBA00023204"/>
    </source>
</evidence>
<protein>
    <recommendedName>
        <fullName evidence="2 7">DNA repair protein RecO</fullName>
    </recommendedName>
    <alternativeName>
        <fullName evidence="6 7">Recombination protein O</fullName>
    </alternativeName>
</protein>
<accession>A0A1F5HMD2</accession>
<dbReference type="InterPro" id="IPR012340">
    <property type="entry name" value="NA-bd_OB-fold"/>
</dbReference>
<organism evidence="9 10">
    <name type="scientific">Candidatus Curtissbacteria bacterium RIFCSPLOWO2_01_FULL_41_18</name>
    <dbReference type="NCBI Taxonomy" id="1797727"/>
    <lineage>
        <taxon>Bacteria</taxon>
        <taxon>Candidatus Curtissiibacteriota</taxon>
    </lineage>
</organism>
<dbReference type="PANTHER" id="PTHR33991:SF1">
    <property type="entry name" value="DNA REPAIR PROTEIN RECO"/>
    <property type="match status" value="1"/>
</dbReference>
<dbReference type="GO" id="GO:0043590">
    <property type="term" value="C:bacterial nucleoid"/>
    <property type="evidence" value="ECO:0007669"/>
    <property type="project" value="TreeGrafter"/>
</dbReference>
<dbReference type="InterPro" id="IPR022572">
    <property type="entry name" value="DNA_rep/recomb_RecO_N"/>
</dbReference>
<dbReference type="GO" id="GO:0006310">
    <property type="term" value="P:DNA recombination"/>
    <property type="evidence" value="ECO:0007669"/>
    <property type="project" value="UniProtKB-UniRule"/>
</dbReference>
<evidence type="ECO:0000259" key="8">
    <source>
        <dbReference type="Pfam" id="PF11967"/>
    </source>
</evidence>
<dbReference type="Pfam" id="PF11967">
    <property type="entry name" value="RecO_N"/>
    <property type="match status" value="1"/>
</dbReference>
<proteinExistence type="inferred from homology"/>
<gene>
    <name evidence="7" type="primary">recO</name>
    <name evidence="9" type="ORF">A3B51_02665</name>
</gene>
<dbReference type="NCBIfam" id="TIGR00613">
    <property type="entry name" value="reco"/>
    <property type="match status" value="1"/>
</dbReference>
<dbReference type="AlphaFoldDB" id="A0A1F5HMD2"/>
<dbReference type="Pfam" id="PF02565">
    <property type="entry name" value="RecO_C"/>
    <property type="match status" value="1"/>
</dbReference>
<dbReference type="HAMAP" id="MF_00201">
    <property type="entry name" value="RecO"/>
    <property type="match status" value="1"/>
</dbReference>
<keyword evidence="5 7" id="KW-0234">DNA repair</keyword>
<dbReference type="InterPro" id="IPR042242">
    <property type="entry name" value="RecO_C"/>
</dbReference>
<evidence type="ECO:0000313" key="9">
    <source>
        <dbReference type="EMBL" id="OGE05293.1"/>
    </source>
</evidence>
<dbReference type="GO" id="GO:0006302">
    <property type="term" value="P:double-strand break repair"/>
    <property type="evidence" value="ECO:0007669"/>
    <property type="project" value="TreeGrafter"/>
</dbReference>
<sequence length="207" mass="24034">MYFRTEAIILKKRNFSESDRLLTIFTRDFGKLTVLAKGVRRPRSRKAGHLELGNWCKVFIAKGKNIDILTEVELKKAFGIADFREDKANKIYHLLEIIENLTVDHQKNLQAFILLVKFLKKVETDKNFNLLSSVFKIKLLASLGFFSSQSLKNSKAKQIFNILEKTDFEYLEDKIKLSKDSHLKLLLFLDSMIENITSSKLKTARFL</sequence>
<evidence type="ECO:0000256" key="1">
    <source>
        <dbReference type="ARBA" id="ARBA00007452"/>
    </source>
</evidence>
<reference evidence="9 10" key="1">
    <citation type="journal article" date="2016" name="Nat. Commun.">
        <title>Thousands of microbial genomes shed light on interconnected biogeochemical processes in an aquifer system.</title>
        <authorList>
            <person name="Anantharaman K."/>
            <person name="Brown C.T."/>
            <person name="Hug L.A."/>
            <person name="Sharon I."/>
            <person name="Castelle C.J."/>
            <person name="Probst A.J."/>
            <person name="Thomas B.C."/>
            <person name="Singh A."/>
            <person name="Wilkins M.J."/>
            <person name="Karaoz U."/>
            <person name="Brodie E.L."/>
            <person name="Williams K.H."/>
            <person name="Hubbard S.S."/>
            <person name="Banfield J.F."/>
        </authorList>
    </citation>
    <scope>NUCLEOTIDE SEQUENCE [LARGE SCALE GENOMIC DNA]</scope>
</reference>
<evidence type="ECO:0000256" key="7">
    <source>
        <dbReference type="HAMAP-Rule" id="MF_00201"/>
    </source>
</evidence>
<keyword evidence="4 7" id="KW-0233">DNA recombination</keyword>
<comment type="function">
    <text evidence="7">Involved in DNA repair and RecF pathway recombination.</text>
</comment>
<dbReference type="SUPFAM" id="SSF57863">
    <property type="entry name" value="ArfGap/RecO-like zinc finger"/>
    <property type="match status" value="1"/>
</dbReference>
<evidence type="ECO:0000256" key="4">
    <source>
        <dbReference type="ARBA" id="ARBA00023172"/>
    </source>
</evidence>
<evidence type="ECO:0000256" key="3">
    <source>
        <dbReference type="ARBA" id="ARBA00022763"/>
    </source>
</evidence>
<dbReference type="InterPro" id="IPR037278">
    <property type="entry name" value="ARFGAP/RecO"/>
</dbReference>
<dbReference type="Gene3D" id="2.40.50.140">
    <property type="entry name" value="Nucleic acid-binding proteins"/>
    <property type="match status" value="1"/>
</dbReference>
<evidence type="ECO:0000256" key="6">
    <source>
        <dbReference type="ARBA" id="ARBA00033409"/>
    </source>
</evidence>
<name>A0A1F5HMD2_9BACT</name>
<dbReference type="STRING" id="1797727.A3B51_02665"/>
<dbReference type="Proteomes" id="UP000176780">
    <property type="component" value="Unassembled WGS sequence"/>
</dbReference>
<keyword evidence="3 7" id="KW-0227">DNA damage</keyword>
<dbReference type="Gene3D" id="1.20.1440.120">
    <property type="entry name" value="Recombination protein O, C-terminal domain"/>
    <property type="match status" value="1"/>
</dbReference>
<dbReference type="InterPro" id="IPR003717">
    <property type="entry name" value="RecO"/>
</dbReference>
<evidence type="ECO:0000256" key="2">
    <source>
        <dbReference type="ARBA" id="ARBA00021310"/>
    </source>
</evidence>
<comment type="caution">
    <text evidence="9">The sequence shown here is derived from an EMBL/GenBank/DDBJ whole genome shotgun (WGS) entry which is preliminary data.</text>
</comment>